<protein>
    <submittedName>
        <fullName evidence="2">Uncharacterized protein</fullName>
    </submittedName>
</protein>
<evidence type="ECO:0000313" key="2">
    <source>
        <dbReference type="EMBL" id="ESZ99536.1"/>
    </source>
</evidence>
<name>W9CUF9_SCLBF</name>
<feature type="compositionally biased region" description="Polar residues" evidence="1">
    <location>
        <begin position="172"/>
        <end position="192"/>
    </location>
</feature>
<feature type="compositionally biased region" description="Basic and acidic residues" evidence="1">
    <location>
        <begin position="262"/>
        <end position="283"/>
    </location>
</feature>
<sequence>MTPYLSLKGEKEKEQLRGMMARRFGADTREMAAELRTLANALDENMEFQRLMGGGPRTENAEDRILSRLADSRFRGEKVDGLLNDPPILPTPSQQRPASRDALRRTGRSINLSGIHNGQFDPRSYGRAAAECLPLGKHYSENVIHHEDVRPSSTQPIRSKTPQPMRPKTIQPIRSMTPQPAPSNSYFPYGSNNRHHSQPPYARAHTSIIGRSSQSRNRSRPPTSQRLYEVPDPPQTSDLHVPTELEPNPYYRGQATSPSERITQRDRRVPQLAEERRGRRKEPTVWPNHHETIYQNDSNIVDREYDPEKDADAESIGSIDYVQPVTSLRVFQPQNRVTWNGTFSG</sequence>
<dbReference type="OrthoDB" id="3510677at2759"/>
<reference evidence="2 3" key="1">
    <citation type="journal article" date="2014" name="Genome Announc.">
        <title>Draft genome sequence of Sclerotinia borealis, a psychrophilic plant pathogenic fungus.</title>
        <authorList>
            <person name="Mardanov A.V."/>
            <person name="Beletsky A.V."/>
            <person name="Kadnikov V.V."/>
            <person name="Ignatov A.N."/>
            <person name="Ravin N.V."/>
        </authorList>
    </citation>
    <scope>NUCLEOTIDE SEQUENCE [LARGE SCALE GENOMIC DNA]</scope>
    <source>
        <strain evidence="3">F-4157</strain>
    </source>
</reference>
<feature type="region of interest" description="Disordered" evidence="1">
    <location>
        <begin position="146"/>
        <end position="283"/>
    </location>
</feature>
<dbReference type="EMBL" id="AYSA01000004">
    <property type="protein sequence ID" value="ESZ99536.1"/>
    <property type="molecule type" value="Genomic_DNA"/>
</dbReference>
<feature type="compositionally biased region" description="Low complexity" evidence="1">
    <location>
        <begin position="211"/>
        <end position="226"/>
    </location>
</feature>
<comment type="caution">
    <text evidence="2">The sequence shown here is derived from an EMBL/GenBank/DDBJ whole genome shotgun (WGS) entry which is preliminary data.</text>
</comment>
<dbReference type="Proteomes" id="UP000019487">
    <property type="component" value="Unassembled WGS sequence"/>
</dbReference>
<feature type="compositionally biased region" description="Polar residues" evidence="1">
    <location>
        <begin position="151"/>
        <end position="162"/>
    </location>
</feature>
<evidence type="ECO:0000256" key="1">
    <source>
        <dbReference type="SAM" id="MobiDB-lite"/>
    </source>
</evidence>
<accession>W9CUF9</accession>
<gene>
    <name evidence="2" type="ORF">SBOR_0101</name>
</gene>
<organism evidence="2 3">
    <name type="scientific">Sclerotinia borealis (strain F-4128)</name>
    <dbReference type="NCBI Taxonomy" id="1432307"/>
    <lineage>
        <taxon>Eukaryota</taxon>
        <taxon>Fungi</taxon>
        <taxon>Dikarya</taxon>
        <taxon>Ascomycota</taxon>
        <taxon>Pezizomycotina</taxon>
        <taxon>Leotiomycetes</taxon>
        <taxon>Helotiales</taxon>
        <taxon>Sclerotiniaceae</taxon>
        <taxon>Sclerotinia</taxon>
    </lineage>
</organism>
<evidence type="ECO:0000313" key="3">
    <source>
        <dbReference type="Proteomes" id="UP000019487"/>
    </source>
</evidence>
<keyword evidence="3" id="KW-1185">Reference proteome</keyword>
<dbReference type="HOGENOM" id="CLU_780723_0_0_1"/>
<proteinExistence type="predicted"/>
<dbReference type="AlphaFoldDB" id="W9CUF9"/>
<feature type="region of interest" description="Disordered" evidence="1">
    <location>
        <begin position="81"/>
        <end position="103"/>
    </location>
</feature>